<dbReference type="EMBL" id="JAYFUH010000142">
    <property type="protein sequence ID" value="MEA5667924.1"/>
    <property type="molecule type" value="Genomic_DNA"/>
</dbReference>
<dbReference type="Pfam" id="PF01011">
    <property type="entry name" value="PQQ"/>
    <property type="match status" value="1"/>
</dbReference>
<evidence type="ECO:0000313" key="3">
    <source>
        <dbReference type="Proteomes" id="UP001301653"/>
    </source>
</evidence>
<feature type="non-terminal residue" evidence="2">
    <location>
        <position position="1"/>
    </location>
</feature>
<dbReference type="SUPFAM" id="SSF50998">
    <property type="entry name" value="Quinoprotein alcohol dehydrogenase-like"/>
    <property type="match status" value="1"/>
</dbReference>
<keyword evidence="3" id="KW-1185">Reference proteome</keyword>
<accession>A0ABU5V3I4</accession>
<dbReference type="Proteomes" id="UP001301653">
    <property type="component" value="Unassembled WGS sequence"/>
</dbReference>
<protein>
    <recommendedName>
        <fullName evidence="1">Pyrrolo-quinoline quinone repeat domain-containing protein</fullName>
    </recommendedName>
</protein>
<name>A0ABU5V3I4_9GAMM</name>
<proteinExistence type="predicted"/>
<dbReference type="RefSeq" id="WP_323438757.1">
    <property type="nucleotide sequence ID" value="NZ_JAYFUH010000142.1"/>
</dbReference>
<feature type="domain" description="Pyrrolo-quinoline quinone repeat" evidence="1">
    <location>
        <begin position="2"/>
        <end position="44"/>
    </location>
</feature>
<organism evidence="2 3">
    <name type="scientific">Stenotrophomonas capsici</name>
    <dbReference type="NCBI Taxonomy" id="3110230"/>
    <lineage>
        <taxon>Bacteria</taxon>
        <taxon>Pseudomonadati</taxon>
        <taxon>Pseudomonadota</taxon>
        <taxon>Gammaproteobacteria</taxon>
        <taxon>Lysobacterales</taxon>
        <taxon>Lysobacteraceae</taxon>
        <taxon>Stenotrophomonas</taxon>
    </lineage>
</organism>
<dbReference type="Gene3D" id="2.140.10.10">
    <property type="entry name" value="Quinoprotein alcohol dehydrogenase-like superfamily"/>
    <property type="match status" value="1"/>
</dbReference>
<dbReference type="InterPro" id="IPR002372">
    <property type="entry name" value="PQQ_rpt_dom"/>
</dbReference>
<sequence length="69" mass="7298">SAATDDNFRAYDLATGKVLWNVRIPAGGQATPMTYLDSQGEQVVLLVAGGHGSIGTKAGDYVLAYKLRK</sequence>
<comment type="caution">
    <text evidence="2">The sequence shown here is derived from an EMBL/GenBank/DDBJ whole genome shotgun (WGS) entry which is preliminary data.</text>
</comment>
<gene>
    <name evidence="2" type="ORF">VA603_10310</name>
</gene>
<evidence type="ECO:0000259" key="1">
    <source>
        <dbReference type="Pfam" id="PF01011"/>
    </source>
</evidence>
<reference evidence="2 3" key="1">
    <citation type="submission" date="2023-12" db="EMBL/GenBank/DDBJ databases">
        <title>Stenotrophomonas guangdongensis sp. nov., isolated from wilted pepper plants (Capsicum annuum).</title>
        <authorList>
            <person name="Qiu M."/>
            <person name="Li Y."/>
            <person name="Liu Q."/>
            <person name="Zhang X."/>
            <person name="Huang Y."/>
            <person name="Guo R."/>
            <person name="Hu M."/>
            <person name="Zhou J."/>
            <person name="Zhou X."/>
        </authorList>
    </citation>
    <scope>NUCLEOTIDE SEQUENCE [LARGE SCALE GENOMIC DNA]</scope>
    <source>
        <strain evidence="2 3">MH1</strain>
    </source>
</reference>
<dbReference type="InterPro" id="IPR011047">
    <property type="entry name" value="Quinoprotein_ADH-like_sf"/>
</dbReference>
<evidence type="ECO:0000313" key="2">
    <source>
        <dbReference type="EMBL" id="MEA5667924.1"/>
    </source>
</evidence>